<dbReference type="InterPro" id="IPR029058">
    <property type="entry name" value="AB_hydrolase_fold"/>
</dbReference>
<dbReference type="PANTHER" id="PTHR37017:SF13">
    <property type="entry name" value="AB HYDROLASE-1 DOMAIN-CONTAINING PROTEIN"/>
    <property type="match status" value="1"/>
</dbReference>
<dbReference type="InterPro" id="IPR000073">
    <property type="entry name" value="AB_hydrolase_1"/>
</dbReference>
<dbReference type="PANTHER" id="PTHR37017">
    <property type="entry name" value="AB HYDROLASE-1 DOMAIN-CONTAINING PROTEIN-RELATED"/>
    <property type="match status" value="1"/>
</dbReference>
<evidence type="ECO:0000313" key="3">
    <source>
        <dbReference type="Proteomes" id="UP001201262"/>
    </source>
</evidence>
<dbReference type="Proteomes" id="UP001201262">
    <property type="component" value="Unassembled WGS sequence"/>
</dbReference>
<dbReference type="GeneID" id="70251983"/>
<dbReference type="Gene3D" id="3.40.50.1820">
    <property type="entry name" value="alpha/beta hydrolase"/>
    <property type="match status" value="1"/>
</dbReference>
<dbReference type="SUPFAM" id="SSF53474">
    <property type="entry name" value="alpha/beta-Hydrolases"/>
    <property type="match status" value="1"/>
</dbReference>
<keyword evidence="3" id="KW-1185">Reference proteome</keyword>
<keyword evidence="2" id="KW-0378">Hydrolase</keyword>
<feature type="domain" description="AB hydrolase-1" evidence="1">
    <location>
        <begin position="9"/>
        <end position="267"/>
    </location>
</feature>
<dbReference type="InterPro" id="IPR052897">
    <property type="entry name" value="Sec-Metab_Biosynth_Hydrolase"/>
</dbReference>
<gene>
    <name evidence="2" type="ORF">BGW36DRAFT_445994</name>
</gene>
<organism evidence="2 3">
    <name type="scientific">Talaromyces proteolyticus</name>
    <dbReference type="NCBI Taxonomy" id="1131652"/>
    <lineage>
        <taxon>Eukaryota</taxon>
        <taxon>Fungi</taxon>
        <taxon>Dikarya</taxon>
        <taxon>Ascomycota</taxon>
        <taxon>Pezizomycotina</taxon>
        <taxon>Eurotiomycetes</taxon>
        <taxon>Eurotiomycetidae</taxon>
        <taxon>Eurotiales</taxon>
        <taxon>Trichocomaceae</taxon>
        <taxon>Talaromyces</taxon>
        <taxon>Talaromyces sect. Bacilispori</taxon>
    </lineage>
</organism>
<dbReference type="GO" id="GO:0016787">
    <property type="term" value="F:hydrolase activity"/>
    <property type="evidence" value="ECO:0007669"/>
    <property type="project" value="UniProtKB-KW"/>
</dbReference>
<dbReference type="RefSeq" id="XP_046075752.1">
    <property type="nucleotide sequence ID" value="XM_046221696.1"/>
</dbReference>
<protein>
    <submittedName>
        <fullName evidence="2">Alpha/beta hydrolase fold-1</fullName>
    </submittedName>
</protein>
<accession>A0AAD4KY04</accession>
<reference evidence="2" key="1">
    <citation type="submission" date="2021-12" db="EMBL/GenBank/DDBJ databases">
        <title>Convergent genome expansion in fungi linked to evolution of root-endophyte symbiosis.</title>
        <authorList>
            <consortium name="DOE Joint Genome Institute"/>
            <person name="Ke Y.-H."/>
            <person name="Bonito G."/>
            <person name="Liao H.-L."/>
            <person name="Looney B."/>
            <person name="Rojas-Flechas A."/>
            <person name="Nash J."/>
            <person name="Hameed K."/>
            <person name="Schadt C."/>
            <person name="Martin F."/>
            <person name="Crous P.W."/>
            <person name="Miettinen O."/>
            <person name="Magnuson J.K."/>
            <person name="Labbe J."/>
            <person name="Jacobson D."/>
            <person name="Doktycz M.J."/>
            <person name="Veneault-Fourrey C."/>
            <person name="Kuo A."/>
            <person name="Mondo S."/>
            <person name="Calhoun S."/>
            <person name="Riley R."/>
            <person name="Ohm R."/>
            <person name="LaButti K."/>
            <person name="Andreopoulos B."/>
            <person name="Pangilinan J."/>
            <person name="Nolan M."/>
            <person name="Tritt A."/>
            <person name="Clum A."/>
            <person name="Lipzen A."/>
            <person name="Daum C."/>
            <person name="Barry K."/>
            <person name="Grigoriev I.V."/>
            <person name="Vilgalys R."/>
        </authorList>
    </citation>
    <scope>NUCLEOTIDE SEQUENCE</scope>
    <source>
        <strain evidence="2">PMI_201</strain>
    </source>
</reference>
<proteinExistence type="predicted"/>
<comment type="caution">
    <text evidence="2">The sequence shown here is derived from an EMBL/GenBank/DDBJ whole genome shotgun (WGS) entry which is preliminary data.</text>
</comment>
<dbReference type="EMBL" id="JAJTJA010000003">
    <property type="protein sequence ID" value="KAH8702376.1"/>
    <property type="molecule type" value="Genomic_DNA"/>
</dbReference>
<evidence type="ECO:0000259" key="1">
    <source>
        <dbReference type="Pfam" id="PF12697"/>
    </source>
</evidence>
<sequence length="280" mass="30575">MSPFKELAVVICHGSYYTPAPYVPFMEALKSQGLEAYCPQRPTCDLSRLNVGDINNPDFDRDPPTGGYPTDTEDVDAVVEILKKLANDEGKLVLLVAHSSGGWVATQAAVPELHAKARQAEGKAGGIIGIFYMGAFVVPVGESVNSFFQPKDGTLFTPPFMRFHKLGHAGLGTIVDAPHFMFNDIDPVAAEKWAATLTAAPNMPTKLTNNPYSSLPCSYLVLENDQTLPKEYQEQMIALQSQGTSLFTVYRAPSGHSPHLSWTTELVEKVAEFIDKILNE</sequence>
<name>A0AAD4KY04_9EURO</name>
<evidence type="ECO:0000313" key="2">
    <source>
        <dbReference type="EMBL" id="KAH8702376.1"/>
    </source>
</evidence>
<dbReference type="Pfam" id="PF12697">
    <property type="entry name" value="Abhydrolase_6"/>
    <property type="match status" value="1"/>
</dbReference>
<dbReference type="AlphaFoldDB" id="A0AAD4KY04"/>